<feature type="compositionally biased region" description="Gly residues" evidence="1">
    <location>
        <begin position="71"/>
        <end position="93"/>
    </location>
</feature>
<evidence type="ECO:0000313" key="2">
    <source>
        <dbReference type="EMBL" id="KAK9160413.1"/>
    </source>
</evidence>
<feature type="region of interest" description="Disordered" evidence="1">
    <location>
        <begin position="61"/>
        <end position="103"/>
    </location>
</feature>
<reference evidence="2 3" key="1">
    <citation type="submission" date="2024-01" db="EMBL/GenBank/DDBJ databases">
        <title>Genome assemblies of Stephania.</title>
        <authorList>
            <person name="Yang L."/>
        </authorList>
    </citation>
    <scope>NUCLEOTIDE SEQUENCE [LARGE SCALE GENOMIC DNA]</scope>
    <source>
        <strain evidence="2">YNDBR</strain>
        <tissue evidence="2">Leaf</tissue>
    </source>
</reference>
<accession>A0AAP0KYM8</accession>
<evidence type="ECO:0000313" key="3">
    <source>
        <dbReference type="Proteomes" id="UP001420932"/>
    </source>
</evidence>
<name>A0AAP0KYM8_9MAGN</name>
<gene>
    <name evidence="2" type="ORF">Syun_006754</name>
</gene>
<keyword evidence="3" id="KW-1185">Reference proteome</keyword>
<dbReference type="AlphaFoldDB" id="A0AAP0KYM8"/>
<sequence length="196" mass="21162">MAFSKGESEPSTGADTGATASGGARNEATPQSCRPMVSPRVVAESWRSWRSWRGDAEVTDLAEVADHGGRSDQGGRGSARTGSGCGGAGGGWRGPAQSRRQRRGLVMTRVVADRWRVGRGRRRWKRDVGSWSSTVTTVRAVAASGRRRDRTVRASGDRRMGWRLRRASTERGRAEYAAAAAAFGSRIRFGGRRRAA</sequence>
<comment type="caution">
    <text evidence="2">The sequence shown here is derived from an EMBL/GenBank/DDBJ whole genome shotgun (WGS) entry which is preliminary data.</text>
</comment>
<evidence type="ECO:0000256" key="1">
    <source>
        <dbReference type="SAM" id="MobiDB-lite"/>
    </source>
</evidence>
<feature type="compositionally biased region" description="Low complexity" evidence="1">
    <location>
        <begin position="11"/>
        <end position="24"/>
    </location>
</feature>
<organism evidence="2 3">
    <name type="scientific">Stephania yunnanensis</name>
    <dbReference type="NCBI Taxonomy" id="152371"/>
    <lineage>
        <taxon>Eukaryota</taxon>
        <taxon>Viridiplantae</taxon>
        <taxon>Streptophyta</taxon>
        <taxon>Embryophyta</taxon>
        <taxon>Tracheophyta</taxon>
        <taxon>Spermatophyta</taxon>
        <taxon>Magnoliopsida</taxon>
        <taxon>Ranunculales</taxon>
        <taxon>Menispermaceae</taxon>
        <taxon>Menispermoideae</taxon>
        <taxon>Cissampelideae</taxon>
        <taxon>Stephania</taxon>
    </lineage>
</organism>
<dbReference type="EMBL" id="JBBNAF010000003">
    <property type="protein sequence ID" value="KAK9160413.1"/>
    <property type="molecule type" value="Genomic_DNA"/>
</dbReference>
<protein>
    <submittedName>
        <fullName evidence="2">Uncharacterized protein</fullName>
    </submittedName>
</protein>
<proteinExistence type="predicted"/>
<feature type="region of interest" description="Disordered" evidence="1">
    <location>
        <begin position="1"/>
        <end position="49"/>
    </location>
</feature>
<dbReference type="Proteomes" id="UP001420932">
    <property type="component" value="Unassembled WGS sequence"/>
</dbReference>